<name>A0ABR1U5Q4_9PEZI</name>
<evidence type="ECO:0000259" key="2">
    <source>
        <dbReference type="PROSITE" id="PS00624"/>
    </source>
</evidence>
<keyword evidence="4" id="KW-1185">Reference proteome</keyword>
<dbReference type="Gene3D" id="3.30.560.10">
    <property type="entry name" value="Glucose Oxidase, domain 3"/>
    <property type="match status" value="2"/>
</dbReference>
<reference evidence="3 4" key="1">
    <citation type="submission" date="2023-01" db="EMBL/GenBank/DDBJ databases">
        <title>Analysis of 21 Apiospora genomes using comparative genomics revels a genus with tremendous synthesis potential of carbohydrate active enzymes and secondary metabolites.</title>
        <authorList>
            <person name="Sorensen T."/>
        </authorList>
    </citation>
    <scope>NUCLEOTIDE SEQUENCE [LARGE SCALE GENOMIC DNA]</scope>
    <source>
        <strain evidence="3 4">CBS 83171</strain>
    </source>
</reference>
<dbReference type="Gene3D" id="3.50.50.60">
    <property type="entry name" value="FAD/NAD(P)-binding domain"/>
    <property type="match status" value="2"/>
</dbReference>
<dbReference type="PANTHER" id="PTHR11552:SF78">
    <property type="entry name" value="GLUCOSE-METHANOL-CHOLINE OXIDOREDUCTASE N-TERMINAL DOMAIN-CONTAINING PROTEIN"/>
    <property type="match status" value="1"/>
</dbReference>
<evidence type="ECO:0000313" key="4">
    <source>
        <dbReference type="Proteomes" id="UP001446871"/>
    </source>
</evidence>
<accession>A0ABR1U5Q4</accession>
<dbReference type="InterPro" id="IPR012132">
    <property type="entry name" value="GMC_OxRdtase"/>
</dbReference>
<dbReference type="SUPFAM" id="SSF51905">
    <property type="entry name" value="FAD/NAD(P)-binding domain"/>
    <property type="match status" value="1"/>
</dbReference>
<proteinExistence type="inferred from homology"/>
<gene>
    <name evidence="3" type="ORF">PG996_013527</name>
</gene>
<comment type="similarity">
    <text evidence="1">Belongs to the GMC oxidoreductase family.</text>
</comment>
<dbReference type="InterPro" id="IPR000172">
    <property type="entry name" value="GMC_OxRdtase_N"/>
</dbReference>
<sequence length="347" mass="37400">MPLYTELPETIDEVDVIIAGGGTAGCVVAARLADADPKLSILVMEGGTNNQMPTIETPALFLSHLDPSSKTNLFYQTNKAPGAGDRKLIVATGGVLGGGSSINMLTYSRPQRSDWDSWNAPGWSADELTPYLKKHETYHGKDEKGVHGHDGPIHVSDGNYTSTRIRDEFAAAAEAMGWSNVDDLSDMDSINANERAVGVEFRPNPMFQAAGDSNKAGPLRSVKARKLVVASSGAINTPSLLERSGVGEPKVLERAGVPLVADLPGVGSGYEDHQLLGYPYLNNLSITDTLDGLVFGLMDQNEDLKKKKLEMLGWNGKEMQCKIRPTDAEVAALGPVFQTAWDREYKK</sequence>
<protein>
    <recommendedName>
        <fullName evidence="2">Glucose-methanol-choline oxidoreductase N-terminal domain-containing protein</fullName>
    </recommendedName>
</protein>
<dbReference type="EMBL" id="JAQQWM010000008">
    <property type="protein sequence ID" value="KAK8054226.1"/>
    <property type="molecule type" value="Genomic_DNA"/>
</dbReference>
<organism evidence="3 4">
    <name type="scientific">Apiospora saccharicola</name>
    <dbReference type="NCBI Taxonomy" id="335842"/>
    <lineage>
        <taxon>Eukaryota</taxon>
        <taxon>Fungi</taxon>
        <taxon>Dikarya</taxon>
        <taxon>Ascomycota</taxon>
        <taxon>Pezizomycotina</taxon>
        <taxon>Sordariomycetes</taxon>
        <taxon>Xylariomycetidae</taxon>
        <taxon>Amphisphaeriales</taxon>
        <taxon>Apiosporaceae</taxon>
        <taxon>Apiospora</taxon>
    </lineage>
</organism>
<dbReference type="Proteomes" id="UP001446871">
    <property type="component" value="Unassembled WGS sequence"/>
</dbReference>
<dbReference type="Pfam" id="PF00732">
    <property type="entry name" value="GMC_oxred_N"/>
    <property type="match status" value="2"/>
</dbReference>
<comment type="caution">
    <text evidence="3">The sequence shown here is derived from an EMBL/GenBank/DDBJ whole genome shotgun (WGS) entry which is preliminary data.</text>
</comment>
<dbReference type="InterPro" id="IPR036188">
    <property type="entry name" value="FAD/NAD-bd_sf"/>
</dbReference>
<feature type="domain" description="Glucose-methanol-choline oxidoreductase N-terminal" evidence="2">
    <location>
        <begin position="233"/>
        <end position="247"/>
    </location>
</feature>
<evidence type="ECO:0000256" key="1">
    <source>
        <dbReference type="ARBA" id="ARBA00010790"/>
    </source>
</evidence>
<dbReference type="PROSITE" id="PS00624">
    <property type="entry name" value="GMC_OXRED_2"/>
    <property type="match status" value="1"/>
</dbReference>
<dbReference type="PANTHER" id="PTHR11552">
    <property type="entry name" value="GLUCOSE-METHANOL-CHOLINE GMC OXIDOREDUCTASE"/>
    <property type="match status" value="1"/>
</dbReference>
<evidence type="ECO:0000313" key="3">
    <source>
        <dbReference type="EMBL" id="KAK8054226.1"/>
    </source>
</evidence>